<dbReference type="EMBL" id="LWDF02001416">
    <property type="protein sequence ID" value="KAE8238807.1"/>
    <property type="molecule type" value="Genomic_DNA"/>
</dbReference>
<dbReference type="SUPFAM" id="SSF56672">
    <property type="entry name" value="DNA/RNA polymerases"/>
    <property type="match status" value="1"/>
</dbReference>
<evidence type="ECO:0000256" key="1">
    <source>
        <dbReference type="SAM" id="MobiDB-lite"/>
    </source>
</evidence>
<gene>
    <name evidence="2" type="ORF">A4X13_0g8370</name>
</gene>
<accession>A0A8T8SG35</accession>
<protein>
    <recommendedName>
        <fullName evidence="4">Reverse transcriptase domain-containing protein</fullName>
    </recommendedName>
</protein>
<evidence type="ECO:0008006" key="4">
    <source>
        <dbReference type="Google" id="ProtNLM"/>
    </source>
</evidence>
<comment type="caution">
    <text evidence="2">The sequence shown here is derived from an EMBL/GenBank/DDBJ whole genome shotgun (WGS) entry which is preliminary data.</text>
</comment>
<reference evidence="2" key="2">
    <citation type="journal article" date="2019" name="IMA Fungus">
        <title>Genome sequencing and comparison of five Tilletia species to identify candidate genes for the detection of regulated species infecting wheat.</title>
        <authorList>
            <person name="Nguyen H.D.T."/>
            <person name="Sultana T."/>
            <person name="Kesanakurti P."/>
            <person name="Hambleton S."/>
        </authorList>
    </citation>
    <scope>NUCLEOTIDE SEQUENCE</scope>
    <source>
        <strain evidence="2">DAOMC 236416</strain>
    </source>
</reference>
<dbReference type="PANTHER" id="PTHR33050:SF7">
    <property type="entry name" value="RIBONUCLEASE H"/>
    <property type="match status" value="1"/>
</dbReference>
<dbReference type="PANTHER" id="PTHR33050">
    <property type="entry name" value="REVERSE TRANSCRIPTASE DOMAIN-CONTAINING PROTEIN"/>
    <property type="match status" value="1"/>
</dbReference>
<feature type="region of interest" description="Disordered" evidence="1">
    <location>
        <begin position="38"/>
        <end position="60"/>
    </location>
</feature>
<evidence type="ECO:0000313" key="2">
    <source>
        <dbReference type="EMBL" id="KAE8238807.1"/>
    </source>
</evidence>
<feature type="compositionally biased region" description="Polar residues" evidence="1">
    <location>
        <begin position="379"/>
        <end position="389"/>
    </location>
</feature>
<dbReference type="Proteomes" id="UP000077521">
    <property type="component" value="Unassembled WGS sequence"/>
</dbReference>
<sequence>MSSSAQDPPALTASLRCLERLGEEHRPAAEQAIRAQFDADQQTAQAQAAQEAEEEAERVERERAAVAAAEARRAQLLQEQEAHLAAAKHLVDLAKAQEPAPEPKDKGKKVVQDDSLGNHMDLLVATPSQKTRDKIRANDFVDLWHLTAEGMAVATKARLSGDSTFKLGQDGSFEVKDSLTGFRPDRDLPMTAWITAIGTYVRVMQAEGVAENIVQSLIRLNYTLTNHPDFEHHSTAIRMWHEHQRRQWVISGLTSADGKRFNLGIPNTKHFDSIRLRLIEDHASRRALGVPKRAFPDEPAQVIPSAPALPKSESTGRHSTSSAALPDVQSLRTVSNQSASIFSSRDVARSVVPVECTGVRTVAPLVTVPHHALHEPHFPSQQRSTTSPFQPLPTSARSASSAPSNSLPPTSPSSSISHSFPSVLSSPRSASSLPTGAVLSSTGFDEQLRRFGLLSRYPSLPSALASGFNIGIPPLHRSRLQVNHGSALAQPAVIQAAIARELAAGRYRGPFSSSELQALIGPCQSSPLGLVPKGDSDWRIIQDFSWPRDGESINSHLCSDSWPTAWGAARDVVRTLLSLPPTAQGAVRDVWEAFRRIPLHPSQWPGTVVRGLNDDFYIDMFLGFGLSPATGVWGLVADAIADLCRAQGLGPILKWVDDYLFLSVPLHALPHVNHQRRILADSIRGRQARGGVAFFAGRDGDEHVEDYAFPLQNHSANSPSALVASLSAITSITAPLGVPWKASKDVDFCPNPIYIGFQWFISERCVGLADAKRLKYLASLRLWLSQPRQGLRSAQKLFGQLQHASFVVLHGRKRLGSLRRFVASMSHAPPRIRHRPGKMVTADLRWWEAALARPTLRRSFAHDDDVVQIDASCDASTSFGVGVRIGDKELSLPVRAGWNCQGRDIAWLEAIALEVTVQLLVDQGISDCKVHILTDNSSVFFSERSGHSRNAQIMEVLARVRAMEADHNIDVIPVLVPSADNPADAPSRGVRRASALLHCPVLHPTVRPFFA</sequence>
<organism evidence="2 3">
    <name type="scientific">Tilletia indica</name>
    <dbReference type="NCBI Taxonomy" id="43049"/>
    <lineage>
        <taxon>Eukaryota</taxon>
        <taxon>Fungi</taxon>
        <taxon>Dikarya</taxon>
        <taxon>Basidiomycota</taxon>
        <taxon>Ustilaginomycotina</taxon>
        <taxon>Exobasidiomycetes</taxon>
        <taxon>Tilletiales</taxon>
        <taxon>Tilletiaceae</taxon>
        <taxon>Tilletia</taxon>
    </lineage>
</organism>
<dbReference type="InterPro" id="IPR043502">
    <property type="entry name" value="DNA/RNA_pol_sf"/>
</dbReference>
<proteinExistence type="predicted"/>
<feature type="region of interest" description="Disordered" evidence="1">
    <location>
        <begin position="291"/>
        <end position="328"/>
    </location>
</feature>
<feature type="compositionally biased region" description="Low complexity" evidence="1">
    <location>
        <begin position="392"/>
        <end position="421"/>
    </location>
</feature>
<feature type="compositionally biased region" description="Low complexity" evidence="1">
    <location>
        <begin position="38"/>
        <end position="50"/>
    </location>
</feature>
<reference evidence="2" key="1">
    <citation type="submission" date="2016-04" db="EMBL/GenBank/DDBJ databases">
        <authorList>
            <person name="Nguyen H.D."/>
            <person name="Samba Siva P."/>
            <person name="Cullis J."/>
            <person name="Levesque C.A."/>
            <person name="Hambleton S."/>
        </authorList>
    </citation>
    <scope>NUCLEOTIDE SEQUENCE</scope>
    <source>
        <strain evidence="2">DAOMC 236416</strain>
    </source>
</reference>
<dbReference type="AlphaFoldDB" id="A0A8T8SG35"/>
<name>A0A8T8SG35_9BASI</name>
<dbReference type="InterPro" id="IPR052055">
    <property type="entry name" value="Hepadnavirus_pol/RT"/>
</dbReference>
<evidence type="ECO:0000313" key="3">
    <source>
        <dbReference type="Proteomes" id="UP000077521"/>
    </source>
</evidence>
<keyword evidence="3" id="KW-1185">Reference proteome</keyword>
<feature type="region of interest" description="Disordered" evidence="1">
    <location>
        <begin position="375"/>
        <end position="421"/>
    </location>
</feature>